<protein>
    <recommendedName>
        <fullName evidence="4">Head-to-tail stopper</fullName>
    </recommendedName>
</protein>
<dbReference type="EMBL" id="MBEE01000080">
    <property type="protein sequence ID" value="OCB57641.1"/>
    <property type="molecule type" value="Genomic_DNA"/>
</dbReference>
<dbReference type="AlphaFoldDB" id="A0A1B9DAB1"/>
<gene>
    <name evidence="2" type="ORF">A5677_16890</name>
</gene>
<dbReference type="RefSeq" id="WP_065480341.1">
    <property type="nucleotide sequence ID" value="NZ_MBEE01000080.1"/>
</dbReference>
<dbReference type="Proteomes" id="UP000092683">
    <property type="component" value="Unassembled WGS sequence"/>
</dbReference>
<evidence type="ECO:0000313" key="2">
    <source>
        <dbReference type="EMBL" id="OCB57641.1"/>
    </source>
</evidence>
<accession>A0A1B9DAB1</accession>
<evidence type="ECO:0008006" key="4">
    <source>
        <dbReference type="Google" id="ProtNLM"/>
    </source>
</evidence>
<organism evidence="2 3">
    <name type="scientific">Mycobacterium malmoense</name>
    <dbReference type="NCBI Taxonomy" id="1780"/>
    <lineage>
        <taxon>Bacteria</taxon>
        <taxon>Bacillati</taxon>
        <taxon>Actinomycetota</taxon>
        <taxon>Actinomycetes</taxon>
        <taxon>Mycobacteriales</taxon>
        <taxon>Mycobacteriaceae</taxon>
        <taxon>Mycobacterium</taxon>
    </lineage>
</organism>
<proteinExistence type="predicted"/>
<evidence type="ECO:0000256" key="1">
    <source>
        <dbReference type="SAM" id="MobiDB-lite"/>
    </source>
</evidence>
<comment type="caution">
    <text evidence="2">The sequence shown here is derived from an EMBL/GenBank/DDBJ whole genome shotgun (WGS) entry which is preliminary data.</text>
</comment>
<evidence type="ECO:0000313" key="3">
    <source>
        <dbReference type="Proteomes" id="UP000092683"/>
    </source>
</evidence>
<reference evidence="2 3" key="1">
    <citation type="submission" date="2016-06" db="EMBL/GenBank/DDBJ databases">
        <authorList>
            <person name="Kjaerup R.B."/>
            <person name="Dalgaard T.S."/>
            <person name="Juul-Madsen H.R."/>
        </authorList>
    </citation>
    <scope>NUCLEOTIDE SEQUENCE [LARGE SCALE GENOMIC DNA]</scope>
    <source>
        <strain evidence="2 3">E3012</strain>
    </source>
</reference>
<feature type="compositionally biased region" description="Polar residues" evidence="1">
    <location>
        <begin position="41"/>
        <end position="50"/>
    </location>
</feature>
<sequence length="114" mass="12861">MVKQITQIQHAKYQSGGDNDGYPNADSYDPPVSRDTFGWYPQSSQMSPSADYNRRVIDHRVILVPDPTVYTVRDQITFPGDDKPWFVSEDVGDYTNGPFEYRPGGEIVVEKVSG</sequence>
<name>A0A1B9DAB1_MYCMA</name>
<feature type="region of interest" description="Disordered" evidence="1">
    <location>
        <begin position="1"/>
        <end position="51"/>
    </location>
</feature>
<dbReference type="OrthoDB" id="4764593at2"/>